<reference evidence="1 2" key="1">
    <citation type="submission" date="2023-10" db="EMBL/GenBank/DDBJ databases">
        <title>Noviherbaspirillum sp. CPCC 100848 genome assembly.</title>
        <authorList>
            <person name="Li X.Y."/>
            <person name="Fang X.M."/>
        </authorList>
    </citation>
    <scope>NUCLEOTIDE SEQUENCE [LARGE SCALE GENOMIC DNA]</scope>
    <source>
        <strain evidence="1 2">CPCC 100848</strain>
    </source>
</reference>
<protein>
    <submittedName>
        <fullName evidence="1">Uncharacterized protein</fullName>
    </submittedName>
</protein>
<gene>
    <name evidence="1" type="ORF">RY831_24465</name>
</gene>
<name>A0ABU6JF64_9BURK</name>
<proteinExistence type="predicted"/>
<organism evidence="1 2">
    <name type="scientific">Noviherbaspirillum album</name>
    <dbReference type="NCBI Taxonomy" id="3080276"/>
    <lineage>
        <taxon>Bacteria</taxon>
        <taxon>Pseudomonadati</taxon>
        <taxon>Pseudomonadota</taxon>
        <taxon>Betaproteobacteria</taxon>
        <taxon>Burkholderiales</taxon>
        <taxon>Oxalobacteraceae</taxon>
        <taxon>Noviherbaspirillum</taxon>
    </lineage>
</organism>
<dbReference type="RefSeq" id="WP_326508997.1">
    <property type="nucleotide sequence ID" value="NZ_JAWIIV010000028.1"/>
</dbReference>
<dbReference type="Proteomes" id="UP001352263">
    <property type="component" value="Unassembled WGS sequence"/>
</dbReference>
<evidence type="ECO:0000313" key="1">
    <source>
        <dbReference type="EMBL" id="MEC4722321.1"/>
    </source>
</evidence>
<evidence type="ECO:0000313" key="2">
    <source>
        <dbReference type="Proteomes" id="UP001352263"/>
    </source>
</evidence>
<keyword evidence="2" id="KW-1185">Reference proteome</keyword>
<accession>A0ABU6JF64</accession>
<dbReference type="EMBL" id="JAWIIV010000028">
    <property type="protein sequence ID" value="MEC4722321.1"/>
    <property type="molecule type" value="Genomic_DNA"/>
</dbReference>
<sequence length="83" mass="8611">MADEADVASENEQKMLEAIIAKGRQSAGAQIAARADGGCFNDCGDPARPGAAFCSKECAEDVEKRMKLAGLVGSFSRATEQAS</sequence>
<comment type="caution">
    <text evidence="1">The sequence shown here is derived from an EMBL/GenBank/DDBJ whole genome shotgun (WGS) entry which is preliminary data.</text>
</comment>